<keyword evidence="3 9" id="KW-1003">Cell membrane</keyword>
<feature type="transmembrane region" description="Helical" evidence="9">
    <location>
        <begin position="69"/>
        <end position="92"/>
    </location>
</feature>
<dbReference type="Proteomes" id="UP000321571">
    <property type="component" value="Unassembled WGS sequence"/>
</dbReference>
<evidence type="ECO:0000256" key="2">
    <source>
        <dbReference type="ARBA" id="ARBA00022448"/>
    </source>
</evidence>
<evidence type="ECO:0000256" key="6">
    <source>
        <dbReference type="ARBA" id="ARBA00023065"/>
    </source>
</evidence>
<dbReference type="AlphaFoldDB" id="A0A5C8NM52"/>
<dbReference type="InterPro" id="IPR001185">
    <property type="entry name" value="MS_channel"/>
</dbReference>
<dbReference type="GO" id="GO:0005886">
    <property type="term" value="C:plasma membrane"/>
    <property type="evidence" value="ECO:0007669"/>
    <property type="project" value="UniProtKB-SubCell"/>
</dbReference>
<dbReference type="InterPro" id="IPR037673">
    <property type="entry name" value="MSC/AndL"/>
</dbReference>
<protein>
    <recommendedName>
        <fullName evidence="9">Large-conductance mechanosensitive channel</fullName>
    </recommendedName>
</protein>
<evidence type="ECO:0000313" key="10">
    <source>
        <dbReference type="EMBL" id="TXL62160.1"/>
    </source>
</evidence>
<evidence type="ECO:0000256" key="7">
    <source>
        <dbReference type="ARBA" id="ARBA00023136"/>
    </source>
</evidence>
<dbReference type="InterPro" id="IPR036019">
    <property type="entry name" value="MscL_channel"/>
</dbReference>
<keyword evidence="5 9" id="KW-1133">Transmembrane helix</keyword>
<evidence type="ECO:0000256" key="5">
    <source>
        <dbReference type="ARBA" id="ARBA00022989"/>
    </source>
</evidence>
<accession>A0A5C8NM52</accession>
<evidence type="ECO:0000313" key="11">
    <source>
        <dbReference type="Proteomes" id="UP000321571"/>
    </source>
</evidence>
<keyword evidence="11" id="KW-1185">Reference proteome</keyword>
<evidence type="ECO:0000256" key="8">
    <source>
        <dbReference type="ARBA" id="ARBA00023303"/>
    </source>
</evidence>
<evidence type="ECO:0000256" key="1">
    <source>
        <dbReference type="ARBA" id="ARBA00004141"/>
    </source>
</evidence>
<sequence length="137" mass="14550">MIKGFKDFLMRGNVVDLAVGIAIGVAFTTLVGAFGTYFVNPIVALVGGGNSNGFAWQILDDNPKTVIDFGALINALIVFVVTMAVIYFAIVVPMQKLQSLRKGEPGEPEAPPEEVALLREIRDALNRQGGSTPGSTL</sequence>
<keyword evidence="6 9" id="KW-0406">Ion transport</keyword>
<comment type="subunit">
    <text evidence="9">Homopentamer.</text>
</comment>
<comment type="function">
    <text evidence="9">Channel that opens in response to stretch forces in the membrane lipid bilayer. May participate in the regulation of osmotic pressure changes within the cell.</text>
</comment>
<comment type="similarity">
    <text evidence="9">Belongs to the MscL family.</text>
</comment>
<dbReference type="PANTHER" id="PTHR30266">
    <property type="entry name" value="MECHANOSENSITIVE CHANNEL MSCL"/>
    <property type="match status" value="1"/>
</dbReference>
<keyword evidence="2 9" id="KW-0813">Transport</keyword>
<dbReference type="PANTHER" id="PTHR30266:SF2">
    <property type="entry name" value="LARGE-CONDUCTANCE MECHANOSENSITIVE CHANNEL"/>
    <property type="match status" value="1"/>
</dbReference>
<dbReference type="RefSeq" id="WP_147684579.1">
    <property type="nucleotide sequence ID" value="NZ_VDUX01000002.1"/>
</dbReference>
<proteinExistence type="inferred from homology"/>
<feature type="transmembrane region" description="Helical" evidence="9">
    <location>
        <begin position="12"/>
        <end position="39"/>
    </location>
</feature>
<name>A0A5C8NM52_9ACTN</name>
<evidence type="ECO:0000256" key="3">
    <source>
        <dbReference type="ARBA" id="ARBA00022475"/>
    </source>
</evidence>
<dbReference type="HAMAP" id="MF_00115">
    <property type="entry name" value="MscL"/>
    <property type="match status" value="1"/>
</dbReference>
<evidence type="ECO:0000256" key="4">
    <source>
        <dbReference type="ARBA" id="ARBA00022692"/>
    </source>
</evidence>
<reference evidence="10 11" key="1">
    <citation type="submission" date="2019-06" db="EMBL/GenBank/DDBJ databases">
        <title>Aeromicrobium sp. nov., isolated from a maize field.</title>
        <authorList>
            <person name="Lin S.-Y."/>
            <person name="Tsai C.-F."/>
            <person name="Young C.-C."/>
        </authorList>
    </citation>
    <scope>NUCLEOTIDE SEQUENCE [LARGE SCALE GENOMIC DNA]</scope>
    <source>
        <strain evidence="10 11">CC-CFT486</strain>
    </source>
</reference>
<comment type="caution">
    <text evidence="10">The sequence shown here is derived from an EMBL/GenBank/DDBJ whole genome shotgun (WGS) entry which is preliminary data.</text>
</comment>
<dbReference type="Pfam" id="PF01741">
    <property type="entry name" value="MscL"/>
    <property type="match status" value="1"/>
</dbReference>
<dbReference type="EMBL" id="VDUX01000002">
    <property type="protein sequence ID" value="TXL62160.1"/>
    <property type="molecule type" value="Genomic_DNA"/>
</dbReference>
<evidence type="ECO:0000256" key="9">
    <source>
        <dbReference type="HAMAP-Rule" id="MF_00115"/>
    </source>
</evidence>
<dbReference type="GO" id="GO:0008381">
    <property type="term" value="F:mechanosensitive monoatomic ion channel activity"/>
    <property type="evidence" value="ECO:0007669"/>
    <property type="project" value="UniProtKB-UniRule"/>
</dbReference>
<keyword evidence="7 9" id="KW-0472">Membrane</keyword>
<organism evidence="10 11">
    <name type="scientific">Aeromicrobium terrae</name>
    <dbReference type="NCBI Taxonomy" id="2498846"/>
    <lineage>
        <taxon>Bacteria</taxon>
        <taxon>Bacillati</taxon>
        <taxon>Actinomycetota</taxon>
        <taxon>Actinomycetes</taxon>
        <taxon>Propionibacteriales</taxon>
        <taxon>Nocardioidaceae</taxon>
        <taxon>Aeromicrobium</taxon>
    </lineage>
</organism>
<keyword evidence="4 9" id="KW-0812">Transmembrane</keyword>
<comment type="subcellular location">
    <subcellularLocation>
        <location evidence="9">Cell membrane</location>
        <topology evidence="9">Multi-pass membrane protein</topology>
    </subcellularLocation>
    <subcellularLocation>
        <location evidence="1">Membrane</location>
        <topology evidence="1">Multi-pass membrane protein</topology>
    </subcellularLocation>
</comment>
<gene>
    <name evidence="9 10" type="primary">mscL</name>
    <name evidence="10" type="ORF">FHP06_05510</name>
</gene>
<keyword evidence="8 9" id="KW-0407">Ion channel</keyword>
<dbReference type="SUPFAM" id="SSF81330">
    <property type="entry name" value="Gated mechanosensitive channel"/>
    <property type="match status" value="1"/>
</dbReference>
<dbReference type="NCBIfam" id="TIGR00220">
    <property type="entry name" value="mscL"/>
    <property type="match status" value="1"/>
</dbReference>
<dbReference type="Gene3D" id="1.10.1200.120">
    <property type="entry name" value="Large-conductance mechanosensitive channel, MscL, domain 1"/>
    <property type="match status" value="1"/>
</dbReference>
<dbReference type="OrthoDB" id="9810350at2"/>